<dbReference type="Gene3D" id="3.30.70.140">
    <property type="entry name" value="Aspartate carbamoyltransferase regulatory subunit, N-terminal domain"/>
    <property type="match status" value="1"/>
</dbReference>
<dbReference type="GO" id="GO:0016740">
    <property type="term" value="F:transferase activity"/>
    <property type="evidence" value="ECO:0007669"/>
    <property type="project" value="UniProtKB-KW"/>
</dbReference>
<keyword evidence="3" id="KW-0665">Pyrimidine biosynthesis</keyword>
<protein>
    <submittedName>
        <fullName evidence="6">Aspartate carbamoyltransferase regulatory subunit</fullName>
    </submittedName>
</protein>
<dbReference type="InterPro" id="IPR020542">
    <property type="entry name" value="Asp_carbamoyltrfase_reg_C"/>
</dbReference>
<gene>
    <name evidence="6" type="ORF">HNQ80_003042</name>
</gene>
<dbReference type="GO" id="GO:0006207">
    <property type="term" value="P:'de novo' pyrimidine nucleobase biosynthetic process"/>
    <property type="evidence" value="ECO:0007669"/>
    <property type="project" value="InterPro"/>
</dbReference>
<dbReference type="RefSeq" id="WP_184311451.1">
    <property type="nucleotide sequence ID" value="NZ_JACHEN010000018.1"/>
</dbReference>
<evidence type="ECO:0000313" key="6">
    <source>
        <dbReference type="EMBL" id="MBB6216937.1"/>
    </source>
</evidence>
<evidence type="ECO:0000313" key="7">
    <source>
        <dbReference type="Proteomes" id="UP000579281"/>
    </source>
</evidence>
<evidence type="ECO:0000259" key="5">
    <source>
        <dbReference type="Pfam" id="PF02748"/>
    </source>
</evidence>
<keyword evidence="6" id="KW-0808">Transferase</keyword>
<evidence type="ECO:0000256" key="2">
    <source>
        <dbReference type="ARBA" id="ARBA00022833"/>
    </source>
</evidence>
<evidence type="ECO:0000259" key="4">
    <source>
        <dbReference type="Pfam" id="PF01948"/>
    </source>
</evidence>
<dbReference type="EMBL" id="JACHEN010000018">
    <property type="protein sequence ID" value="MBB6216937.1"/>
    <property type="molecule type" value="Genomic_DNA"/>
</dbReference>
<dbReference type="InterPro" id="IPR036793">
    <property type="entry name" value="Asp_carbatrfase_reg_N_sf"/>
</dbReference>
<keyword evidence="1" id="KW-0479">Metal-binding</keyword>
<feature type="domain" description="Aspartate carbamoyltransferase regulatory subunit C-terminal" evidence="5">
    <location>
        <begin position="95"/>
        <end position="140"/>
    </location>
</feature>
<keyword evidence="2" id="KW-0862">Zinc</keyword>
<dbReference type="GO" id="GO:0006221">
    <property type="term" value="P:pyrimidine nucleotide biosynthetic process"/>
    <property type="evidence" value="ECO:0007669"/>
    <property type="project" value="UniProtKB-KW"/>
</dbReference>
<dbReference type="GO" id="GO:0046872">
    <property type="term" value="F:metal ion binding"/>
    <property type="evidence" value="ECO:0007669"/>
    <property type="project" value="UniProtKB-KW"/>
</dbReference>
<name>A0A841KU61_9FIRM</name>
<organism evidence="6 7">
    <name type="scientific">Anaerosolibacter carboniphilus</name>
    <dbReference type="NCBI Taxonomy" id="1417629"/>
    <lineage>
        <taxon>Bacteria</taxon>
        <taxon>Bacillati</taxon>
        <taxon>Bacillota</taxon>
        <taxon>Clostridia</taxon>
        <taxon>Peptostreptococcales</taxon>
        <taxon>Thermotaleaceae</taxon>
        <taxon>Anaerosolibacter</taxon>
    </lineage>
</organism>
<dbReference type="InterPro" id="IPR036792">
    <property type="entry name" value="Asp_carbatrfase_reg_C_sf"/>
</dbReference>
<dbReference type="GO" id="GO:0009347">
    <property type="term" value="C:aspartate carbamoyltransferase complex"/>
    <property type="evidence" value="ECO:0007669"/>
    <property type="project" value="InterPro"/>
</dbReference>
<dbReference type="PANTHER" id="PTHR35805">
    <property type="entry name" value="ASPARTATE CARBAMOYLTRANSFERASE REGULATORY CHAIN"/>
    <property type="match status" value="1"/>
</dbReference>
<evidence type="ECO:0000256" key="3">
    <source>
        <dbReference type="ARBA" id="ARBA00022975"/>
    </source>
</evidence>
<proteinExistence type="predicted"/>
<accession>A0A841KU61</accession>
<feature type="domain" description="Aspartate carbamoyltransferase regulatory subunit N-terminal" evidence="4">
    <location>
        <begin position="2"/>
        <end position="90"/>
    </location>
</feature>
<comment type="caution">
    <text evidence="6">The sequence shown here is derived from an EMBL/GenBank/DDBJ whole genome shotgun (WGS) entry which is preliminary data.</text>
</comment>
<dbReference type="PANTHER" id="PTHR35805:SF1">
    <property type="entry name" value="ASPARTATE CARBAMOYLTRANSFERASE REGULATORY CHAIN"/>
    <property type="match status" value="1"/>
</dbReference>
<dbReference type="Gene3D" id="2.30.30.20">
    <property type="entry name" value="Aspartate carbamoyltransferase regulatory subunit, C-terminal domain"/>
    <property type="match status" value="1"/>
</dbReference>
<dbReference type="SUPFAM" id="SSF57825">
    <property type="entry name" value="Aspartate carbamoyltransferase, Regulatory-chain, C-terminal domain"/>
    <property type="match status" value="1"/>
</dbReference>
<dbReference type="InterPro" id="IPR002801">
    <property type="entry name" value="Asp_carbamoylTrfase_reg"/>
</dbReference>
<sequence length="142" mass="16206">MLEVASIKKGIVLDHISSGNGLKIFNKLMLDQVDYPVVLLMNVSSKNMKRKDIIKIENSIDIDLDFLGLIDQNITVNVIENSKIVSKKKVGLPEKIKGLFSCHNPRCITNFDDYVKPTFQLVSETSMEYKCSYCEEITRYKL</sequence>
<dbReference type="Pfam" id="PF02748">
    <property type="entry name" value="PyrI_C"/>
    <property type="match status" value="1"/>
</dbReference>
<evidence type="ECO:0000256" key="1">
    <source>
        <dbReference type="ARBA" id="ARBA00022723"/>
    </source>
</evidence>
<dbReference type="Proteomes" id="UP000579281">
    <property type="component" value="Unassembled WGS sequence"/>
</dbReference>
<dbReference type="InterPro" id="IPR020545">
    <property type="entry name" value="Asp_carbamoyltransf_reg_N"/>
</dbReference>
<dbReference type="NCBIfam" id="NF002063">
    <property type="entry name" value="PRK00893.1-3"/>
    <property type="match status" value="1"/>
</dbReference>
<dbReference type="Pfam" id="PF01948">
    <property type="entry name" value="PyrI"/>
    <property type="match status" value="1"/>
</dbReference>
<dbReference type="AlphaFoldDB" id="A0A841KU61"/>
<reference evidence="6 7" key="1">
    <citation type="submission" date="2020-08" db="EMBL/GenBank/DDBJ databases">
        <title>Genomic Encyclopedia of Type Strains, Phase IV (KMG-IV): sequencing the most valuable type-strain genomes for metagenomic binning, comparative biology and taxonomic classification.</title>
        <authorList>
            <person name="Goeker M."/>
        </authorList>
    </citation>
    <scope>NUCLEOTIDE SEQUENCE [LARGE SCALE GENOMIC DNA]</scope>
    <source>
        <strain evidence="6 7">DSM 103526</strain>
    </source>
</reference>
<keyword evidence="7" id="KW-1185">Reference proteome</keyword>
<dbReference type="SUPFAM" id="SSF54893">
    <property type="entry name" value="Aspartate carbamoyltransferase, Regulatory-chain, N-terminal domain"/>
    <property type="match status" value="1"/>
</dbReference>